<dbReference type="SUPFAM" id="SSF55931">
    <property type="entry name" value="Glutamine synthetase/guanido kinase"/>
    <property type="match status" value="1"/>
</dbReference>
<evidence type="ECO:0000256" key="2">
    <source>
        <dbReference type="ARBA" id="ARBA00022741"/>
    </source>
</evidence>
<proteinExistence type="inferred from homology"/>
<feature type="region of interest" description="Disordered" evidence="6">
    <location>
        <begin position="376"/>
        <end position="416"/>
    </location>
</feature>
<dbReference type="GO" id="GO:0005524">
    <property type="term" value="F:ATP binding"/>
    <property type="evidence" value="ECO:0007669"/>
    <property type="project" value="UniProtKB-KW"/>
</dbReference>
<dbReference type="Pfam" id="PF04107">
    <property type="entry name" value="GCS2"/>
    <property type="match status" value="1"/>
</dbReference>
<evidence type="ECO:0000256" key="4">
    <source>
        <dbReference type="ARBA" id="ARBA00048819"/>
    </source>
</evidence>
<dbReference type="InterPro" id="IPR050141">
    <property type="entry name" value="GCL_type2/YbdK_subfam"/>
</dbReference>
<dbReference type="Proteomes" id="UP001143474">
    <property type="component" value="Unassembled WGS sequence"/>
</dbReference>
<dbReference type="GO" id="GO:0042398">
    <property type="term" value="P:modified amino acid biosynthetic process"/>
    <property type="evidence" value="ECO:0007669"/>
    <property type="project" value="InterPro"/>
</dbReference>
<comment type="function">
    <text evidence="5">ATP-dependent carboxylate-amine ligase which exhibits weak glutamate--cysteine ligase activity.</text>
</comment>
<organism evidence="7 8">
    <name type="scientific">Streptosporangium carneum</name>
    <dbReference type="NCBI Taxonomy" id="47481"/>
    <lineage>
        <taxon>Bacteria</taxon>
        <taxon>Bacillati</taxon>
        <taxon>Actinomycetota</taxon>
        <taxon>Actinomycetes</taxon>
        <taxon>Streptosporangiales</taxon>
        <taxon>Streptosporangiaceae</taxon>
        <taxon>Streptosporangium</taxon>
    </lineage>
</organism>
<comment type="caution">
    <text evidence="7">The sequence shown here is derived from an EMBL/GenBank/DDBJ whole genome shotgun (WGS) entry which is preliminary data.</text>
</comment>
<keyword evidence="2 5" id="KW-0547">Nucleotide-binding</keyword>
<keyword evidence="8" id="KW-1185">Reference proteome</keyword>
<dbReference type="PANTHER" id="PTHR36510:SF1">
    <property type="entry name" value="GLUTAMATE--CYSTEINE LIGASE 2-RELATED"/>
    <property type="match status" value="1"/>
</dbReference>
<dbReference type="GO" id="GO:0004357">
    <property type="term" value="F:glutamate-cysteine ligase activity"/>
    <property type="evidence" value="ECO:0007669"/>
    <property type="project" value="UniProtKB-EC"/>
</dbReference>
<evidence type="ECO:0000313" key="8">
    <source>
        <dbReference type="Proteomes" id="UP001143474"/>
    </source>
</evidence>
<dbReference type="NCBIfam" id="TIGR02050">
    <property type="entry name" value="gshA_cyan_rel"/>
    <property type="match status" value="1"/>
</dbReference>
<keyword evidence="3 5" id="KW-0067">ATP-binding</keyword>
<feature type="compositionally biased region" description="Low complexity" evidence="6">
    <location>
        <begin position="376"/>
        <end position="391"/>
    </location>
</feature>
<dbReference type="HAMAP" id="MF_01609">
    <property type="entry name" value="Glu_cys_ligase_2"/>
    <property type="match status" value="1"/>
</dbReference>
<keyword evidence="1 5" id="KW-0436">Ligase</keyword>
<dbReference type="InterPro" id="IPR011793">
    <property type="entry name" value="YbdK"/>
</dbReference>
<gene>
    <name evidence="7" type="ORF">GCM10017600_04370</name>
</gene>
<dbReference type="EMBL" id="BSEV01000001">
    <property type="protein sequence ID" value="GLK07032.1"/>
    <property type="molecule type" value="Genomic_DNA"/>
</dbReference>
<evidence type="ECO:0000256" key="6">
    <source>
        <dbReference type="SAM" id="MobiDB-lite"/>
    </source>
</evidence>
<reference evidence="7" key="2">
    <citation type="submission" date="2023-01" db="EMBL/GenBank/DDBJ databases">
        <authorList>
            <person name="Sun Q."/>
            <person name="Evtushenko L."/>
        </authorList>
    </citation>
    <scope>NUCLEOTIDE SEQUENCE</scope>
    <source>
        <strain evidence="7">VKM Ac-2007</strain>
    </source>
</reference>
<name>A0A9W6MAI4_9ACTN</name>
<dbReference type="InterPro" id="IPR006336">
    <property type="entry name" value="GCS2"/>
</dbReference>
<dbReference type="InterPro" id="IPR014746">
    <property type="entry name" value="Gln_synth/guanido_kin_cat_dom"/>
</dbReference>
<evidence type="ECO:0000313" key="7">
    <source>
        <dbReference type="EMBL" id="GLK07032.1"/>
    </source>
</evidence>
<dbReference type="AlphaFoldDB" id="A0A9W6MAI4"/>
<dbReference type="Gene3D" id="3.30.590.20">
    <property type="match status" value="1"/>
</dbReference>
<evidence type="ECO:0000256" key="5">
    <source>
        <dbReference type="HAMAP-Rule" id="MF_01609"/>
    </source>
</evidence>
<dbReference type="RefSeq" id="WP_271215606.1">
    <property type="nucleotide sequence ID" value="NZ_BAAAVD010000006.1"/>
</dbReference>
<evidence type="ECO:0000256" key="1">
    <source>
        <dbReference type="ARBA" id="ARBA00022598"/>
    </source>
</evidence>
<comment type="catalytic activity">
    <reaction evidence="4 5">
        <text>L-cysteine + L-glutamate + ATP = gamma-L-glutamyl-L-cysteine + ADP + phosphate + H(+)</text>
        <dbReference type="Rhea" id="RHEA:13285"/>
        <dbReference type="ChEBI" id="CHEBI:15378"/>
        <dbReference type="ChEBI" id="CHEBI:29985"/>
        <dbReference type="ChEBI" id="CHEBI:30616"/>
        <dbReference type="ChEBI" id="CHEBI:35235"/>
        <dbReference type="ChEBI" id="CHEBI:43474"/>
        <dbReference type="ChEBI" id="CHEBI:58173"/>
        <dbReference type="ChEBI" id="CHEBI:456216"/>
        <dbReference type="EC" id="6.3.2.2"/>
    </reaction>
</comment>
<reference evidence="7" key="1">
    <citation type="journal article" date="2014" name="Int. J. Syst. Evol. Microbiol.">
        <title>Complete genome sequence of Corynebacterium casei LMG S-19264T (=DSM 44701T), isolated from a smear-ripened cheese.</title>
        <authorList>
            <consortium name="US DOE Joint Genome Institute (JGI-PGF)"/>
            <person name="Walter F."/>
            <person name="Albersmeier A."/>
            <person name="Kalinowski J."/>
            <person name="Ruckert C."/>
        </authorList>
    </citation>
    <scope>NUCLEOTIDE SEQUENCE</scope>
    <source>
        <strain evidence="7">VKM Ac-2007</strain>
    </source>
</reference>
<protein>
    <recommendedName>
        <fullName evidence="5">Putative glutamate--cysteine ligase 2</fullName>
        <ecNumber evidence="5">6.3.2.2</ecNumber>
    </recommendedName>
    <alternativeName>
        <fullName evidence="5">Gamma-glutamylcysteine synthetase 2</fullName>
        <shortName evidence="5">GCS 2</shortName>
        <shortName evidence="5">Gamma-GCS 2</shortName>
    </alternativeName>
</protein>
<dbReference type="NCBIfam" id="NF010041">
    <property type="entry name" value="PRK13517.1-1"/>
    <property type="match status" value="1"/>
</dbReference>
<sequence>MNSDGSRLDGQGAAGPRFGVEEEFLVVDQVTRSAVPRAEAVLRRAGERLGTRVCGEITKLQLETRTEPCHTVAELHGQLAEARVALAAAASAEGLRIIASGTPVLGNVIPSPITEGPRQDLGTATFRGLHDELSICALHVHVELPERERAVLVSNHLRPHLPVLIALAANSPYWAERDTGYASWRTLVWNRWPVAGPPPYFTSAAHYDEFVATLQETGALVDVGTVFWDIRPSAHQPTLEIRVSDVPITAEESALVAALVRGLVVAALAAVDRGDPGPVVSAELMRIAYWRAARDGLGGHGVDVRTGEAVPAAELARRLLRLAAPTLEEHGDLELVTDWLRRLVEGGDGATRQRRAATGSGGLAGVVDHLVARTAPPLASTPPLASAVSASRPGENTPTWRRFAGNGPRREESTPP</sequence>
<dbReference type="EC" id="6.3.2.2" evidence="5"/>
<evidence type="ECO:0000256" key="3">
    <source>
        <dbReference type="ARBA" id="ARBA00022840"/>
    </source>
</evidence>
<comment type="similarity">
    <text evidence="5">Belongs to the glutamate--cysteine ligase type 2 family. YbdK subfamily.</text>
</comment>
<accession>A0A9W6MAI4</accession>
<dbReference type="PANTHER" id="PTHR36510">
    <property type="entry name" value="GLUTAMATE--CYSTEINE LIGASE 2-RELATED"/>
    <property type="match status" value="1"/>
</dbReference>